<protein>
    <submittedName>
        <fullName evidence="4">ADP-ribosylation factor-like protein 2-binding protein</fullName>
    </submittedName>
</protein>
<evidence type="ECO:0000313" key="3">
    <source>
        <dbReference type="Proteomes" id="UP000267606"/>
    </source>
</evidence>
<feature type="compositionally biased region" description="Basic and acidic residues" evidence="1">
    <location>
        <begin position="50"/>
        <end position="61"/>
    </location>
</feature>
<proteinExistence type="predicted"/>
<accession>A0A183H8X9</accession>
<gene>
    <name evidence="2" type="ORF">OFLC_LOCUS3940</name>
</gene>
<dbReference type="Proteomes" id="UP000267606">
    <property type="component" value="Unassembled WGS sequence"/>
</dbReference>
<organism evidence="4">
    <name type="scientific">Onchocerca flexuosa</name>
    <dbReference type="NCBI Taxonomy" id="387005"/>
    <lineage>
        <taxon>Eukaryota</taxon>
        <taxon>Metazoa</taxon>
        <taxon>Ecdysozoa</taxon>
        <taxon>Nematoda</taxon>
        <taxon>Chromadorea</taxon>
        <taxon>Rhabditida</taxon>
        <taxon>Spirurina</taxon>
        <taxon>Spiruromorpha</taxon>
        <taxon>Filarioidea</taxon>
        <taxon>Onchocercidae</taxon>
        <taxon>Onchocerca</taxon>
    </lineage>
</organism>
<evidence type="ECO:0000313" key="4">
    <source>
        <dbReference type="WBParaSite" id="OFLC_0000394001-mRNA-1"/>
    </source>
</evidence>
<dbReference type="EMBL" id="UZAJ01002811">
    <property type="protein sequence ID" value="VDO38303.1"/>
    <property type="molecule type" value="Genomic_DNA"/>
</dbReference>
<dbReference type="STRING" id="387005.A0A183H8X9"/>
<dbReference type="WBParaSite" id="OFLC_0000394001-mRNA-1">
    <property type="protein sequence ID" value="OFLC_0000394001-mRNA-1"/>
    <property type="gene ID" value="OFLC_0000394001"/>
</dbReference>
<feature type="compositionally biased region" description="Acidic residues" evidence="1">
    <location>
        <begin position="31"/>
        <end position="43"/>
    </location>
</feature>
<feature type="region of interest" description="Disordered" evidence="1">
    <location>
        <begin position="1"/>
        <end position="84"/>
    </location>
</feature>
<dbReference type="AlphaFoldDB" id="A0A183H8X9"/>
<evidence type="ECO:0000256" key="1">
    <source>
        <dbReference type="SAM" id="MobiDB-lite"/>
    </source>
</evidence>
<sequence>MGLNRGSGSDKPISSTDHISKLGEQKALTCEDTDEVEIDEETEVAPFPKTSEKLEIGEFKNSESVISDNDTAEQPPTSDEKQNLEENFTNMNIRMGERLTDDIIDAYCDKLQESVNREVDGMLAMQYILVSF</sequence>
<reference evidence="4" key="1">
    <citation type="submission" date="2016-06" db="UniProtKB">
        <authorList>
            <consortium name="WormBaseParasite"/>
        </authorList>
    </citation>
    <scope>IDENTIFICATION</scope>
</reference>
<keyword evidence="3" id="KW-1185">Reference proteome</keyword>
<name>A0A183H8X9_9BILA</name>
<reference evidence="2 3" key="2">
    <citation type="submission" date="2018-11" db="EMBL/GenBank/DDBJ databases">
        <authorList>
            <consortium name="Pathogen Informatics"/>
        </authorList>
    </citation>
    <scope>NUCLEOTIDE SEQUENCE [LARGE SCALE GENOMIC DNA]</scope>
</reference>
<feature type="compositionally biased region" description="Polar residues" evidence="1">
    <location>
        <begin position="62"/>
        <end position="77"/>
    </location>
</feature>
<evidence type="ECO:0000313" key="2">
    <source>
        <dbReference type="EMBL" id="VDO38303.1"/>
    </source>
</evidence>